<dbReference type="RefSeq" id="WP_344995751.1">
    <property type="nucleotide sequence ID" value="NZ_BAABFR010000033.1"/>
</dbReference>
<evidence type="ECO:0000313" key="2">
    <source>
        <dbReference type="Proteomes" id="UP001500635"/>
    </source>
</evidence>
<dbReference type="Pfam" id="PF09837">
    <property type="entry name" value="DUF2064"/>
    <property type="match status" value="1"/>
</dbReference>
<organism evidence="1 2">
    <name type="scientific">Tsukamurella soli</name>
    <dbReference type="NCBI Taxonomy" id="644556"/>
    <lineage>
        <taxon>Bacteria</taxon>
        <taxon>Bacillati</taxon>
        <taxon>Actinomycetota</taxon>
        <taxon>Actinomycetes</taxon>
        <taxon>Mycobacteriales</taxon>
        <taxon>Tsukamurellaceae</taxon>
        <taxon>Tsukamurella</taxon>
    </lineage>
</organism>
<gene>
    <name evidence="1" type="ORF">GCM10023147_24140</name>
</gene>
<dbReference type="InterPro" id="IPR029044">
    <property type="entry name" value="Nucleotide-diphossugar_trans"/>
</dbReference>
<dbReference type="SUPFAM" id="SSF53448">
    <property type="entry name" value="Nucleotide-diphospho-sugar transferases"/>
    <property type="match status" value="1"/>
</dbReference>
<evidence type="ECO:0000313" key="1">
    <source>
        <dbReference type="EMBL" id="GAA4393427.1"/>
    </source>
</evidence>
<name>A0ABP8JN87_9ACTN</name>
<dbReference type="Gene3D" id="3.90.550.10">
    <property type="entry name" value="Spore Coat Polysaccharide Biosynthesis Protein SpsA, Chain A"/>
    <property type="match status" value="1"/>
</dbReference>
<keyword evidence="2" id="KW-1185">Reference proteome</keyword>
<dbReference type="InterPro" id="IPR018641">
    <property type="entry name" value="Trfase_1_rSAM/seldom-assoc"/>
</dbReference>
<reference evidence="2" key="1">
    <citation type="journal article" date="2019" name="Int. J. Syst. Evol. Microbiol.">
        <title>The Global Catalogue of Microorganisms (GCM) 10K type strain sequencing project: providing services to taxonomists for standard genome sequencing and annotation.</title>
        <authorList>
            <consortium name="The Broad Institute Genomics Platform"/>
            <consortium name="The Broad Institute Genome Sequencing Center for Infectious Disease"/>
            <person name="Wu L."/>
            <person name="Ma J."/>
        </authorList>
    </citation>
    <scope>NUCLEOTIDE SEQUENCE [LARGE SCALE GENOMIC DNA]</scope>
    <source>
        <strain evidence="2">JCM 17688</strain>
    </source>
</reference>
<dbReference type="PANTHER" id="PTHR36529:SF1">
    <property type="entry name" value="GLYCOSYLTRANSFERASE"/>
    <property type="match status" value="1"/>
</dbReference>
<protein>
    <submittedName>
        <fullName evidence="1">DUF2064 domain-containing protein</fullName>
    </submittedName>
</protein>
<proteinExistence type="predicted"/>
<dbReference type="PANTHER" id="PTHR36529">
    <property type="entry name" value="SLL1095 PROTEIN"/>
    <property type="match status" value="1"/>
</dbReference>
<dbReference type="Proteomes" id="UP001500635">
    <property type="component" value="Unassembled WGS sequence"/>
</dbReference>
<dbReference type="EMBL" id="BAABFR010000033">
    <property type="protein sequence ID" value="GAA4393427.1"/>
    <property type="molecule type" value="Genomic_DNA"/>
</dbReference>
<sequence length="216" mass="21694">MTATVLVVAKAAVPGLAKTRLIPAYGVAGAARLAAAALLDTLAAATAVADCRCVVAVTGDLEKSQRRGDILAALRRCTVIAQVPGGFGTRLAAAHLAAAPGTVLQIGMDTPQVTPDLLAACLHRLAAVDAALGPADDGGWWALGLHDGIGAHVLPAVPMSAAHTGVATRRALAACGLDVADLPALRDVDVPADVVPVAQTCRVDGEFARAVRELTA</sequence>
<accession>A0ABP8JN87</accession>
<comment type="caution">
    <text evidence="1">The sequence shown here is derived from an EMBL/GenBank/DDBJ whole genome shotgun (WGS) entry which is preliminary data.</text>
</comment>